<keyword evidence="5" id="KW-1185">Reference proteome</keyword>
<evidence type="ECO:0000256" key="2">
    <source>
        <dbReference type="SAM" id="MobiDB-lite"/>
    </source>
</evidence>
<keyword evidence="3" id="KW-0812">Transmembrane</keyword>
<evidence type="ECO:0000256" key="3">
    <source>
        <dbReference type="SAM" id="Phobius"/>
    </source>
</evidence>
<feature type="transmembrane region" description="Helical" evidence="3">
    <location>
        <begin position="119"/>
        <end position="140"/>
    </location>
</feature>
<evidence type="ECO:0000256" key="1">
    <source>
        <dbReference type="SAM" id="Coils"/>
    </source>
</evidence>
<protein>
    <submittedName>
        <fullName evidence="4">Uncharacterized protein</fullName>
    </submittedName>
</protein>
<dbReference type="EMBL" id="BAAAPC010000022">
    <property type="protein sequence ID" value="GAA2011129.1"/>
    <property type="molecule type" value="Genomic_DNA"/>
</dbReference>
<dbReference type="RefSeq" id="WP_344103565.1">
    <property type="nucleotide sequence ID" value="NZ_BAAAPC010000022.1"/>
</dbReference>
<dbReference type="Proteomes" id="UP001501585">
    <property type="component" value="Unassembled WGS sequence"/>
</dbReference>
<keyword evidence="3" id="KW-0472">Membrane</keyword>
<comment type="caution">
    <text evidence="4">The sequence shown here is derived from an EMBL/GenBank/DDBJ whole genome shotgun (WGS) entry which is preliminary data.</text>
</comment>
<feature type="transmembrane region" description="Helical" evidence="3">
    <location>
        <begin position="6"/>
        <end position="23"/>
    </location>
</feature>
<feature type="coiled-coil region" evidence="1">
    <location>
        <begin position="170"/>
        <end position="197"/>
    </location>
</feature>
<feature type="region of interest" description="Disordered" evidence="2">
    <location>
        <begin position="34"/>
        <end position="106"/>
    </location>
</feature>
<reference evidence="5" key="1">
    <citation type="journal article" date="2019" name="Int. J. Syst. Evol. Microbiol.">
        <title>The Global Catalogue of Microorganisms (GCM) 10K type strain sequencing project: providing services to taxonomists for standard genome sequencing and annotation.</title>
        <authorList>
            <consortium name="The Broad Institute Genomics Platform"/>
            <consortium name="The Broad Institute Genome Sequencing Center for Infectious Disease"/>
            <person name="Wu L."/>
            <person name="Ma J."/>
        </authorList>
    </citation>
    <scope>NUCLEOTIDE SEQUENCE [LARGE SCALE GENOMIC DNA]</scope>
    <source>
        <strain evidence="5">JCM 15313</strain>
    </source>
</reference>
<evidence type="ECO:0000313" key="5">
    <source>
        <dbReference type="Proteomes" id="UP001501585"/>
    </source>
</evidence>
<sequence length="220" mass="24205">MSSSPLYLAIVVVWLIVLVPMLMRRDAAEPFIGTGRRADDADEDGPEGSVDEGVDEDSVDDPLDDPDSQRTQVLRYDGGDVGGAADPRRSGPRPRPRPLASTPGRARVIARRRRRTTGLTTLFVATAIAVAAGLGPWWVLAPPALLLAGHMVLLREAAKADAERRAAEYREHRRREALRARRAREQAEREAEIVELADLASRRDQVYDQYADAHLRAAGD</sequence>
<keyword evidence="3" id="KW-1133">Transmembrane helix</keyword>
<accession>A0ABP5EXU8</accession>
<evidence type="ECO:0000313" key="4">
    <source>
        <dbReference type="EMBL" id="GAA2011129.1"/>
    </source>
</evidence>
<name>A0ABP5EXU8_9ACTN</name>
<organism evidence="4 5">
    <name type="scientific">Nocardiopsis rhodophaea</name>
    <dbReference type="NCBI Taxonomy" id="280238"/>
    <lineage>
        <taxon>Bacteria</taxon>
        <taxon>Bacillati</taxon>
        <taxon>Actinomycetota</taxon>
        <taxon>Actinomycetes</taxon>
        <taxon>Streptosporangiales</taxon>
        <taxon>Nocardiopsidaceae</taxon>
        <taxon>Nocardiopsis</taxon>
    </lineage>
</organism>
<gene>
    <name evidence="4" type="ORF">GCM10009799_44180</name>
</gene>
<feature type="compositionally biased region" description="Acidic residues" evidence="2">
    <location>
        <begin position="40"/>
        <end position="66"/>
    </location>
</feature>
<keyword evidence="1" id="KW-0175">Coiled coil</keyword>
<proteinExistence type="predicted"/>